<evidence type="ECO:0000313" key="2">
    <source>
        <dbReference type="Proteomes" id="UP000249538"/>
    </source>
</evidence>
<name>A0A2W7RDM1_9RHOB</name>
<protein>
    <submittedName>
        <fullName evidence="1">Uncharacterized protein</fullName>
    </submittedName>
</protein>
<evidence type="ECO:0000313" key="1">
    <source>
        <dbReference type="EMBL" id="PZX53697.1"/>
    </source>
</evidence>
<reference evidence="1 2" key="1">
    <citation type="submission" date="2018-06" db="EMBL/GenBank/DDBJ databases">
        <title>Genomic Encyclopedia of Archaeal and Bacterial Type Strains, Phase II (KMG-II): from individual species to whole genera.</title>
        <authorList>
            <person name="Goeker M."/>
        </authorList>
    </citation>
    <scope>NUCLEOTIDE SEQUENCE [LARGE SCALE GENOMIC DNA]</scope>
    <source>
        <strain evidence="1 2">DSM 18774</strain>
    </source>
</reference>
<dbReference type="AlphaFoldDB" id="A0A2W7RDM1"/>
<gene>
    <name evidence="1" type="ORF">LX76_02336</name>
</gene>
<accession>A0A2W7RDM1</accession>
<dbReference type="EMBL" id="QKZS01000006">
    <property type="protein sequence ID" value="PZX53697.1"/>
    <property type="molecule type" value="Genomic_DNA"/>
</dbReference>
<proteinExistence type="predicted"/>
<sequence length="45" mass="4829">MKNQTVVIRPFDAATDIENCRPSGSTPLDVLTRSWASNAFSSSAS</sequence>
<comment type="caution">
    <text evidence="1">The sequence shown here is derived from an EMBL/GenBank/DDBJ whole genome shotgun (WGS) entry which is preliminary data.</text>
</comment>
<dbReference type="Proteomes" id="UP000249538">
    <property type="component" value="Unassembled WGS sequence"/>
</dbReference>
<organism evidence="1 2">
    <name type="scientific">Cereibacter changlensis</name>
    <dbReference type="NCBI Taxonomy" id="402884"/>
    <lineage>
        <taxon>Bacteria</taxon>
        <taxon>Pseudomonadati</taxon>
        <taxon>Pseudomonadota</taxon>
        <taxon>Alphaproteobacteria</taxon>
        <taxon>Rhodobacterales</taxon>
        <taxon>Paracoccaceae</taxon>
        <taxon>Cereibacter</taxon>
    </lineage>
</organism>